<dbReference type="Proteomes" id="UP000474159">
    <property type="component" value="Unassembled WGS sequence"/>
</dbReference>
<gene>
    <name evidence="3" type="ORF">F6X53_25885</name>
</gene>
<name>A0A6L3SUZ9_9HYPH</name>
<feature type="transmembrane region" description="Helical" evidence="2">
    <location>
        <begin position="29"/>
        <end position="49"/>
    </location>
</feature>
<proteinExistence type="predicted"/>
<evidence type="ECO:0000256" key="2">
    <source>
        <dbReference type="SAM" id="Phobius"/>
    </source>
</evidence>
<feature type="region of interest" description="Disordered" evidence="1">
    <location>
        <begin position="1"/>
        <end position="25"/>
    </location>
</feature>
<sequence>MLKPNSSPKASPDSKPKPRPKPAARRERGYLVIGLLVAVALASILYLSLPTTLSVAVAPAGGTEPALMRAYAAALAEKRLNLRLKIVPFDGVRESAEALQAGKVDLAVVRPDILLPANGLTLAVLREQAVLVVSPEASGIGSLTDLAGKRVGTLARRGADLALIRTLLEQSGLDLPAESPDAGTAGEAVQLVPVEEAEIGAALSQGRIAAIAVLTSPTSAAARRLVGAVREASEGRAVSLVGVPDVPAALARMPRLQAVSVPAGLFGGNPKLPAEDVASVGASYRLVARATLSRSVAAEATEHLFELRSALADSVPAANDMAAPAYDTTAAATSARLPIHPGAIDYFEREQQGFIERYETWIYLVAFLGGGIGSTVAWLRRRLWRARRERIEIATGRLLEIRSEARRIQDAGKLASLADEIDSLAANIARYALTRPTEPRSLSAARIAIDAARSTVARAALGKGAAPPPEDQARGGAL</sequence>
<reference evidence="3 4" key="1">
    <citation type="submission" date="2019-09" db="EMBL/GenBank/DDBJ databases">
        <title>YIM 48816 draft genome.</title>
        <authorList>
            <person name="Jiang L."/>
        </authorList>
    </citation>
    <scope>NUCLEOTIDE SEQUENCE [LARGE SCALE GENOMIC DNA]</scope>
    <source>
        <strain evidence="3 4">YIM 48816</strain>
    </source>
</reference>
<dbReference type="AlphaFoldDB" id="A0A6L3SUZ9"/>
<keyword evidence="2" id="KW-0472">Membrane</keyword>
<keyword evidence="2" id="KW-0812">Transmembrane</keyword>
<keyword evidence="4" id="KW-1185">Reference proteome</keyword>
<dbReference type="SUPFAM" id="SSF53850">
    <property type="entry name" value="Periplasmic binding protein-like II"/>
    <property type="match status" value="1"/>
</dbReference>
<evidence type="ECO:0000256" key="1">
    <source>
        <dbReference type="SAM" id="MobiDB-lite"/>
    </source>
</evidence>
<dbReference type="Pfam" id="PF16868">
    <property type="entry name" value="NMT1_3"/>
    <property type="match status" value="1"/>
</dbReference>
<dbReference type="PANTHER" id="PTHR42941">
    <property type="entry name" value="SLL1037 PROTEIN"/>
    <property type="match status" value="1"/>
</dbReference>
<evidence type="ECO:0000313" key="4">
    <source>
        <dbReference type="Proteomes" id="UP000474159"/>
    </source>
</evidence>
<dbReference type="PANTHER" id="PTHR42941:SF1">
    <property type="entry name" value="SLL1037 PROTEIN"/>
    <property type="match status" value="1"/>
</dbReference>
<dbReference type="RefSeq" id="WP_151003758.1">
    <property type="nucleotide sequence ID" value="NZ_BPQY01000572.1"/>
</dbReference>
<evidence type="ECO:0000313" key="3">
    <source>
        <dbReference type="EMBL" id="KAB1074517.1"/>
    </source>
</evidence>
<accession>A0A6L3SUZ9</accession>
<feature type="transmembrane region" description="Helical" evidence="2">
    <location>
        <begin position="361"/>
        <end position="379"/>
    </location>
</feature>
<feature type="compositionally biased region" description="Low complexity" evidence="1">
    <location>
        <begin position="1"/>
        <end position="13"/>
    </location>
</feature>
<keyword evidence="2" id="KW-1133">Transmembrane helix</keyword>
<comment type="caution">
    <text evidence="3">The sequence shown here is derived from an EMBL/GenBank/DDBJ whole genome shotgun (WGS) entry which is preliminary data.</text>
</comment>
<dbReference type="EMBL" id="VZZK01000037">
    <property type="protein sequence ID" value="KAB1074517.1"/>
    <property type="molecule type" value="Genomic_DNA"/>
</dbReference>
<organism evidence="3 4">
    <name type="scientific">Methylobacterium soli</name>
    <dbReference type="NCBI Taxonomy" id="553447"/>
    <lineage>
        <taxon>Bacteria</taxon>
        <taxon>Pseudomonadati</taxon>
        <taxon>Pseudomonadota</taxon>
        <taxon>Alphaproteobacteria</taxon>
        <taxon>Hyphomicrobiales</taxon>
        <taxon>Methylobacteriaceae</taxon>
        <taxon>Methylobacterium</taxon>
    </lineage>
</organism>
<dbReference type="OrthoDB" id="7976602at2"/>
<dbReference type="Gene3D" id="3.40.190.10">
    <property type="entry name" value="Periplasmic binding protein-like II"/>
    <property type="match status" value="2"/>
</dbReference>
<protein>
    <submittedName>
        <fullName evidence="3">C4-dicarboxylate ABC transporter substrate-binding protein</fullName>
    </submittedName>
</protein>
<dbReference type="InterPro" id="IPR011852">
    <property type="entry name" value="TRAP_TAXI"/>
</dbReference>